<accession>A0AB36JR44</accession>
<evidence type="ECO:0000256" key="1">
    <source>
        <dbReference type="SAM" id="SignalP"/>
    </source>
</evidence>
<dbReference type="Pfam" id="PF18540">
    <property type="entry name" value="DUF5626"/>
    <property type="match status" value="1"/>
</dbReference>
<feature type="signal peptide" evidence="1">
    <location>
        <begin position="1"/>
        <end position="24"/>
    </location>
</feature>
<gene>
    <name evidence="3" type="ORF">BVE84_09665</name>
    <name evidence="4" type="ORF">BVE86_05995</name>
</gene>
<reference evidence="5 6" key="1">
    <citation type="submission" date="2016-12" db="EMBL/GenBank/DDBJ databases">
        <authorList>
            <person name="Gulvik C.A."/>
        </authorList>
    </citation>
    <scope>NUCLEOTIDE SEQUENCE [LARGE SCALE GENOMIC DNA]</scope>
    <source>
        <strain evidence="3 6">12-5202</strain>
        <strain evidence="4 5">12-5291</strain>
    </source>
</reference>
<evidence type="ECO:0000313" key="3">
    <source>
        <dbReference type="EMBL" id="ONK26046.1"/>
    </source>
</evidence>
<feature type="chain" id="PRO_5044274528" description="DUF5626 domain-containing protein" evidence="1">
    <location>
        <begin position="25"/>
        <end position="174"/>
    </location>
</feature>
<name>A0AB36JR44_9STRE</name>
<dbReference type="Proteomes" id="UP000188600">
    <property type="component" value="Unassembled WGS sequence"/>
</dbReference>
<dbReference type="Proteomes" id="UP000188946">
    <property type="component" value="Unassembled WGS sequence"/>
</dbReference>
<evidence type="ECO:0000313" key="6">
    <source>
        <dbReference type="Proteomes" id="UP000188946"/>
    </source>
</evidence>
<dbReference type="RefSeq" id="WP_076996804.1">
    <property type="nucleotide sequence ID" value="NZ_MSPR01000026.1"/>
</dbReference>
<dbReference type="EMBL" id="MSPT01000011">
    <property type="protein sequence ID" value="ONK27114.1"/>
    <property type="molecule type" value="Genomic_DNA"/>
</dbReference>
<dbReference type="InterPro" id="IPR040491">
    <property type="entry name" value="DUF5626"/>
</dbReference>
<proteinExistence type="predicted"/>
<dbReference type="AlphaFoldDB" id="A0AB36JR44"/>
<dbReference type="EMBL" id="MSPR01000026">
    <property type="protein sequence ID" value="ONK26046.1"/>
    <property type="molecule type" value="Genomic_DNA"/>
</dbReference>
<protein>
    <recommendedName>
        <fullName evidence="2">DUF5626 domain-containing protein</fullName>
    </recommendedName>
</protein>
<evidence type="ECO:0000259" key="2">
    <source>
        <dbReference type="Pfam" id="PF18540"/>
    </source>
</evidence>
<feature type="domain" description="DUF5626" evidence="2">
    <location>
        <begin position="46"/>
        <end position="165"/>
    </location>
</feature>
<comment type="caution">
    <text evidence="4">The sequence shown here is derived from an EMBL/GenBank/DDBJ whole genome shotgun (WGS) entry which is preliminary data.</text>
</comment>
<sequence>MKKILVSIFAVLLVFLGVHKTAYADVERSDTTVRASLNMKVGDSVSKEFIDSFGEKNTIVVTKVSEPSVKEFRSAWGQVHAEKANNGTYHINYIRGFYNCGFYININTRTITDAYDLWYNHFVGVNSANLVREGTRQATAYFEFQASTPWINGPSWNGALRASLDADYLVTYVK</sequence>
<evidence type="ECO:0000313" key="4">
    <source>
        <dbReference type="EMBL" id="ONK27114.1"/>
    </source>
</evidence>
<organism evidence="4 5">
    <name type="scientific">Streptococcus azizii</name>
    <dbReference type="NCBI Taxonomy" id="1579424"/>
    <lineage>
        <taxon>Bacteria</taxon>
        <taxon>Bacillati</taxon>
        <taxon>Bacillota</taxon>
        <taxon>Bacilli</taxon>
        <taxon>Lactobacillales</taxon>
        <taxon>Streptococcaceae</taxon>
        <taxon>Streptococcus</taxon>
    </lineage>
</organism>
<dbReference type="Gene3D" id="2.60.40.3860">
    <property type="match status" value="1"/>
</dbReference>
<keyword evidence="6" id="KW-1185">Reference proteome</keyword>
<keyword evidence="1" id="KW-0732">Signal</keyword>
<evidence type="ECO:0000313" key="5">
    <source>
        <dbReference type="Proteomes" id="UP000188600"/>
    </source>
</evidence>